<evidence type="ECO:0000256" key="3">
    <source>
        <dbReference type="SAM" id="SignalP"/>
    </source>
</evidence>
<dbReference type="KEGG" id="cate:C2869_18125"/>
<feature type="compositionally biased region" description="Low complexity" evidence="2">
    <location>
        <begin position="40"/>
        <end position="53"/>
    </location>
</feature>
<dbReference type="GO" id="GO:0030246">
    <property type="term" value="F:carbohydrate binding"/>
    <property type="evidence" value="ECO:0007669"/>
    <property type="project" value="InterPro"/>
</dbReference>
<keyword evidence="1 3" id="KW-0732">Signal</keyword>
<feature type="chain" id="PRO_5015745353" evidence="3">
    <location>
        <begin position="28"/>
        <end position="1876"/>
    </location>
</feature>
<evidence type="ECO:0000256" key="2">
    <source>
        <dbReference type="SAM" id="MobiDB-lite"/>
    </source>
</evidence>
<feature type="region of interest" description="Disordered" evidence="2">
    <location>
        <begin position="32"/>
        <end position="55"/>
    </location>
</feature>
<dbReference type="SUPFAM" id="SSF49452">
    <property type="entry name" value="Starch-binding domain-like"/>
    <property type="match status" value="2"/>
</dbReference>
<dbReference type="Gene3D" id="2.60.40.1220">
    <property type="match status" value="1"/>
</dbReference>
<accession>A0A2S0VVG8</accession>
<dbReference type="EMBL" id="CP026604">
    <property type="protein sequence ID" value="AWB68211.1"/>
    <property type="molecule type" value="Genomic_DNA"/>
</dbReference>
<name>A0A2S0VVG8_9ALTE</name>
<dbReference type="InterPro" id="IPR014755">
    <property type="entry name" value="Cu-Rt/internalin_Ig-like"/>
</dbReference>
<protein>
    <submittedName>
        <fullName evidence="4">Uncharacterized protein</fullName>
    </submittedName>
</protein>
<gene>
    <name evidence="4" type="ORF">C2869_18125</name>
</gene>
<organism evidence="4 5">
    <name type="scientific">Saccharobesus litoralis</name>
    <dbReference type="NCBI Taxonomy" id="2172099"/>
    <lineage>
        <taxon>Bacteria</taxon>
        <taxon>Pseudomonadati</taxon>
        <taxon>Pseudomonadota</taxon>
        <taxon>Gammaproteobacteria</taxon>
        <taxon>Alteromonadales</taxon>
        <taxon>Alteromonadaceae</taxon>
        <taxon>Saccharobesus</taxon>
    </lineage>
</organism>
<evidence type="ECO:0000256" key="1">
    <source>
        <dbReference type="ARBA" id="ARBA00022729"/>
    </source>
</evidence>
<dbReference type="Gene3D" id="2.60.40.1120">
    <property type="entry name" value="Carboxypeptidase-like, regulatory domain"/>
    <property type="match status" value="2"/>
</dbReference>
<dbReference type="PANTHER" id="PTHR41339">
    <property type="entry name" value="LIPL48"/>
    <property type="match status" value="1"/>
</dbReference>
<dbReference type="PROSITE" id="PS51257">
    <property type="entry name" value="PROKAR_LIPOPROTEIN"/>
    <property type="match status" value="1"/>
</dbReference>
<reference evidence="4 5" key="1">
    <citation type="submission" date="2018-01" db="EMBL/GenBank/DDBJ databases">
        <title>Genome sequence of a Cantenovulum-like bacteria.</title>
        <authorList>
            <person name="Tan W.R."/>
            <person name="Lau N.-S."/>
            <person name="Go F."/>
            <person name="Amirul A.-A.A."/>
        </authorList>
    </citation>
    <scope>NUCLEOTIDE SEQUENCE [LARGE SCALE GENOMIC DNA]</scope>
    <source>
        <strain evidence="4 5">CCB-QB4</strain>
    </source>
</reference>
<dbReference type="PANTHER" id="PTHR41339:SF1">
    <property type="entry name" value="SECRETED PROTEIN"/>
    <property type="match status" value="1"/>
</dbReference>
<evidence type="ECO:0000313" key="4">
    <source>
        <dbReference type="EMBL" id="AWB68211.1"/>
    </source>
</evidence>
<evidence type="ECO:0000313" key="5">
    <source>
        <dbReference type="Proteomes" id="UP000244441"/>
    </source>
</evidence>
<sequence length="1876" mass="205453">MLANNRFKQTKTALLVSLLLSVSGCFDGGSDNTQTPAVNDPSSDTPVVVTPPSGGNEQTITTGRLLGQIKIGNVQSASRTGVAVRATKISDSTFDATSSQVQAASESTTPSVFTTTTDSSGQFALDLPEGTYNIEAQGGSTLKAMAKAVVAASSTTTLDFVLTATGSVFGNTGDEKPGYFVFIPGTSYMAVPDEDGNYEITNVPIGNYQLMVEYDDGSTSQTSITVDTGRNEVGSTDALTKAPVVVDSYVHMDVMPPRFITMYDAPVLTIDFSQEMDTDLTESAISSSQGRTLSFNWYNGDTQVDVLIADDAPALGSDTISLANTATNINGVALAEPSFWDIVIGELVLAPNNSEDEDVDTRYFDDDDSDGFRVTFSTPVDPDSLAFTITPTLPGLQLEWTEDRRGLNIGGLFTKGTEYSLEITAVNTTGGVALSQLPHSYQFKSVEAFVSDAYPSSGAMDVDPETVPEFYFNANVDRAAVENAVSVMSVNADETLNDITDFYIRWYDRGSNDELDYIGNGDAWSKKEGFQVFFEKDYNTEYVVKIDLDKAKTIAGTSLGDVGDMHSVNFVTLEPRLTWSSVGETRTPIDAASDIRLRFNVPVHIGNASFVIVDDSGATLDVDAEVDNWNDTQVRINSDDFEPETAYTITWSGITADGYAITDGTEDFSTSPRQLGWVSPNKNHWDSANKYLDHRVNMCFNSMIHDDERMGLESALVIEPLDSERPVNMIWQEQGINNCLIVNFEFKPDTHYKLYFATDADKNIIYQDGDSTVTTDIKAYRIAAFSTMSELDLDNGDIQVDEVLSFGRFDNQDIEPEDDVPAFEFNPSHFNYEQWFNFPVHVDSVNFYVEAEDGTVTPLPIDQAYSSNCDSLDNQEYCSYITFNWGMVNLDLAPSSQYTLKLAPVMPMDVQRYCELHPWNGIGLNGLFYSCQDVLDAEIILPEQNEPITIANLETSEPGFWVWFDNEQGRVEISTQSNYYYKVSELAGLSFDPMLDIVRRQSDMDDFGYVDDVSGEVYANMDYIVYKPEPFANIQVQIPQLTAYRMQVDEVDAGTGEGTVSQVTFVPAVDADGLNIEFGSSEESWEAGVDANLEQPKLLLVTPEGPEQLRVLFNDVLLDATLASDVSNYALSCVSGDAAAVDYDVLNVHYMGSEDFAERTLYLDVETLPYDGQTECALTVNNLTEWGGLYTIEADSTRSFMATKGSVEYSHHVGFSWEYTDPDTNIHTYNTWKAILLRSDVPFDVDGFDPSTFAVSLPDQDWINFTVVARATFSDDNKAVRIDFDISSEESFIIYNWHDRFALEIDSLVNDMGADMLAPGMLYIEERFHYGEEGLSPDFNTEHMAYDPLGDNGTPTIVIDFYDTWLDGGEGDMVEIENAAFYRISDDKTGAAGPAITDVEILNDPDIGHVRVALSLSETLIDAAEYRIWTKLPVQDSLFTGTGLFVYERDDWVRIEGPLALAGANFEGYAQDPRDDEFKPKYRFGWTELQDDLMLSSDNLYEFDSDFLVGSHFVAIDGFIPTGPQLTIEAGTYITSSSIWNNFEVRRGSSININGTADNPVVMDNINGFNLYGAAPNSQCPANEICNIWGDVHGGDNPDDNSGVINYLALTNSRVGVQLYSVGDSTQINNLYIDDTNGSGIQVDGGTVDLMNVVISDVNNQGVSWNNGWNGRVQNILIESPNRSMDQAISGWSGEYTDAVNLTSAPTFVNATIITDSDDGNAIGLYDGTQSTFVNTAIAANNSNGWAAIHLDDDAVVAWADSGEVSFTSTAVSSELDAPIWAPTDIGSQSARDWFTAGSMNSLATDGSNLMLDGYQPMADSPLLGAGTDMSTVDSWFMATDYIGAFDGTTDWTAWYMALGDSSDPMGGTGGTTGAN</sequence>
<dbReference type="Proteomes" id="UP000244441">
    <property type="component" value="Chromosome"/>
</dbReference>
<proteinExistence type="predicted"/>
<dbReference type="InterPro" id="IPR011050">
    <property type="entry name" value="Pectin_lyase_fold/virulence"/>
</dbReference>
<dbReference type="SUPFAM" id="SSF51126">
    <property type="entry name" value="Pectin lyase-like"/>
    <property type="match status" value="1"/>
</dbReference>
<feature type="signal peptide" evidence="3">
    <location>
        <begin position="1"/>
        <end position="27"/>
    </location>
</feature>
<dbReference type="InterPro" id="IPR013784">
    <property type="entry name" value="Carb-bd-like_fold"/>
</dbReference>
<keyword evidence="5" id="KW-1185">Reference proteome</keyword>